<name>A0A7K3WD15_9ACTN</name>
<dbReference type="PROSITE" id="PS50987">
    <property type="entry name" value="HTH_ARSR_2"/>
    <property type="match status" value="1"/>
</dbReference>
<dbReference type="GO" id="GO:0003677">
    <property type="term" value="F:DNA binding"/>
    <property type="evidence" value="ECO:0007669"/>
    <property type="project" value="UniProtKB-KW"/>
</dbReference>
<sequence length="130" mass="13794">MEVSGPVGSLLPSENSGIELIAKFFRALGDPTRLRLLDFLLDDARTVGDCVARVGLSQGRVSAHLACLSDCGYVSSHREGRFVYYQVTDPRVASLIALVRLIAADNSAALAHCVRIDSATGGGVRPVAPR</sequence>
<keyword evidence="2" id="KW-0238">DNA-binding</keyword>
<reference evidence="5 6" key="1">
    <citation type="submission" date="2020-02" db="EMBL/GenBank/DDBJ databases">
        <title>The whole genome sequence of CPCC 205119.</title>
        <authorList>
            <person name="Jiang Z."/>
        </authorList>
    </citation>
    <scope>NUCLEOTIDE SEQUENCE [LARGE SCALE GENOMIC DNA]</scope>
    <source>
        <strain evidence="5 6">CPCC 205119</strain>
    </source>
</reference>
<evidence type="ECO:0000256" key="3">
    <source>
        <dbReference type="ARBA" id="ARBA00023163"/>
    </source>
</evidence>
<feature type="domain" description="HTH arsR-type" evidence="4">
    <location>
        <begin position="13"/>
        <end position="107"/>
    </location>
</feature>
<dbReference type="InterPro" id="IPR001845">
    <property type="entry name" value="HTH_ArsR_DNA-bd_dom"/>
</dbReference>
<dbReference type="SUPFAM" id="SSF46785">
    <property type="entry name" value="Winged helix' DNA-binding domain"/>
    <property type="match status" value="1"/>
</dbReference>
<dbReference type="InterPro" id="IPR036388">
    <property type="entry name" value="WH-like_DNA-bd_sf"/>
</dbReference>
<dbReference type="Pfam" id="PF01022">
    <property type="entry name" value="HTH_5"/>
    <property type="match status" value="1"/>
</dbReference>
<organism evidence="5 6">
    <name type="scientific">Goekera deserti</name>
    <dbReference type="NCBI Taxonomy" id="2497753"/>
    <lineage>
        <taxon>Bacteria</taxon>
        <taxon>Bacillati</taxon>
        <taxon>Actinomycetota</taxon>
        <taxon>Actinomycetes</taxon>
        <taxon>Geodermatophilales</taxon>
        <taxon>Geodermatophilaceae</taxon>
        <taxon>Goekera</taxon>
    </lineage>
</organism>
<evidence type="ECO:0000256" key="2">
    <source>
        <dbReference type="ARBA" id="ARBA00023125"/>
    </source>
</evidence>
<dbReference type="InterPro" id="IPR036390">
    <property type="entry name" value="WH_DNA-bd_sf"/>
</dbReference>
<dbReference type="InterPro" id="IPR011991">
    <property type="entry name" value="ArsR-like_HTH"/>
</dbReference>
<protein>
    <submittedName>
        <fullName evidence="5">Helix-turn-helix transcriptional regulator</fullName>
    </submittedName>
</protein>
<evidence type="ECO:0000256" key="1">
    <source>
        <dbReference type="ARBA" id="ARBA00023015"/>
    </source>
</evidence>
<dbReference type="SMART" id="SM00418">
    <property type="entry name" value="HTH_ARSR"/>
    <property type="match status" value="1"/>
</dbReference>
<gene>
    <name evidence="5" type="ORF">G1H19_10195</name>
</gene>
<dbReference type="InterPro" id="IPR051081">
    <property type="entry name" value="HTH_MetalResp_TranReg"/>
</dbReference>
<dbReference type="EMBL" id="JAAGWK010000011">
    <property type="protein sequence ID" value="NEL54371.1"/>
    <property type="molecule type" value="Genomic_DNA"/>
</dbReference>
<keyword evidence="6" id="KW-1185">Reference proteome</keyword>
<dbReference type="AlphaFoldDB" id="A0A7K3WD15"/>
<evidence type="ECO:0000313" key="5">
    <source>
        <dbReference type="EMBL" id="NEL54371.1"/>
    </source>
</evidence>
<keyword evidence="3" id="KW-0804">Transcription</keyword>
<dbReference type="PANTHER" id="PTHR33154:SF36">
    <property type="entry name" value="TRANSCRIPTIONAL REGULATOR"/>
    <property type="match status" value="1"/>
</dbReference>
<dbReference type="Proteomes" id="UP000470470">
    <property type="component" value="Unassembled WGS sequence"/>
</dbReference>
<evidence type="ECO:0000313" key="6">
    <source>
        <dbReference type="Proteomes" id="UP000470470"/>
    </source>
</evidence>
<dbReference type="Gene3D" id="1.10.10.10">
    <property type="entry name" value="Winged helix-like DNA-binding domain superfamily/Winged helix DNA-binding domain"/>
    <property type="match status" value="1"/>
</dbReference>
<dbReference type="CDD" id="cd00090">
    <property type="entry name" value="HTH_ARSR"/>
    <property type="match status" value="1"/>
</dbReference>
<dbReference type="GO" id="GO:0003700">
    <property type="term" value="F:DNA-binding transcription factor activity"/>
    <property type="evidence" value="ECO:0007669"/>
    <property type="project" value="InterPro"/>
</dbReference>
<proteinExistence type="predicted"/>
<keyword evidence="1" id="KW-0805">Transcription regulation</keyword>
<dbReference type="RefSeq" id="WP_162392263.1">
    <property type="nucleotide sequence ID" value="NZ_JAABOZ010000001.1"/>
</dbReference>
<dbReference type="NCBIfam" id="NF033788">
    <property type="entry name" value="HTH_metalloreg"/>
    <property type="match status" value="1"/>
</dbReference>
<dbReference type="PRINTS" id="PR00778">
    <property type="entry name" value="HTHARSR"/>
</dbReference>
<comment type="caution">
    <text evidence="5">The sequence shown here is derived from an EMBL/GenBank/DDBJ whole genome shotgun (WGS) entry which is preliminary data.</text>
</comment>
<evidence type="ECO:0000259" key="4">
    <source>
        <dbReference type="PROSITE" id="PS50987"/>
    </source>
</evidence>
<dbReference type="PANTHER" id="PTHR33154">
    <property type="entry name" value="TRANSCRIPTIONAL REGULATOR, ARSR FAMILY"/>
    <property type="match status" value="1"/>
</dbReference>
<accession>A0A7K3WD15</accession>